<feature type="transmembrane region" description="Helical" evidence="4">
    <location>
        <begin position="205"/>
        <end position="231"/>
    </location>
</feature>
<evidence type="ECO:0000313" key="7">
    <source>
        <dbReference type="Proteomes" id="UP000283993"/>
    </source>
</evidence>
<dbReference type="SUPFAM" id="SSF103473">
    <property type="entry name" value="MFS general substrate transporter"/>
    <property type="match status" value="1"/>
</dbReference>
<feature type="domain" description="Major facilitator superfamily (MFS) profile" evidence="5">
    <location>
        <begin position="12"/>
        <end position="380"/>
    </location>
</feature>
<dbReference type="PANTHER" id="PTHR43129">
    <property type="entry name" value="FOSMIDOMYCIN RESISTANCE PROTEIN"/>
    <property type="match status" value="1"/>
</dbReference>
<dbReference type="GO" id="GO:0022857">
    <property type="term" value="F:transmembrane transporter activity"/>
    <property type="evidence" value="ECO:0007669"/>
    <property type="project" value="InterPro"/>
</dbReference>
<dbReference type="Pfam" id="PF07690">
    <property type="entry name" value="MFS_1"/>
    <property type="match status" value="1"/>
</dbReference>
<organism evidence="6 7">
    <name type="scientific">Salinisphaera orenii MK-B5</name>
    <dbReference type="NCBI Taxonomy" id="856730"/>
    <lineage>
        <taxon>Bacteria</taxon>
        <taxon>Pseudomonadati</taxon>
        <taxon>Pseudomonadota</taxon>
        <taxon>Gammaproteobacteria</taxon>
        <taxon>Salinisphaerales</taxon>
        <taxon>Salinisphaeraceae</taxon>
        <taxon>Salinisphaera</taxon>
    </lineage>
</organism>
<feature type="transmembrane region" description="Helical" evidence="4">
    <location>
        <begin position="270"/>
        <end position="286"/>
    </location>
</feature>
<feature type="transmembrane region" description="Helical" evidence="4">
    <location>
        <begin position="136"/>
        <end position="159"/>
    </location>
</feature>
<keyword evidence="7" id="KW-1185">Reference proteome</keyword>
<sequence>MTEAHDGSHRARLAALGWAHFLNDGAANFLPGVLPLILIDLNLSVGLAGSIMGALLIGQGLQPFVGLVADRLGGRALIAAGLLGSSLGGALIGWVDGIVSLVVVLVIIGISNSLFHPQALAGVRRLAVHRPGGAMSAFLVGGEIGRGVWPALASALAVGLGRGHLWLMMLPGLATVPLVLRAAPRLPARRADAPRLNWRRNARPLALLVGYCALRGLMIFSLVTFMPLIWVEAGGDVTVGASLLTVLLVVGVVGNLSGGWFADRFGTRRILMATMAMATVLLGLFTQAAGVWLWLICAALGIVLFATLPLTILVAQDLLPENRSLGSGLALGLANAVGAVGVMAVGPLAQWWDVRAPLWCAAIGGLIAMLLVLRMPRRASA</sequence>
<keyword evidence="2 4" id="KW-1133">Transmembrane helix</keyword>
<reference evidence="6 7" key="1">
    <citation type="submission" date="2013-10" db="EMBL/GenBank/DDBJ databases">
        <title>Salinisphaera orenii MK-B5 Genome Sequencing.</title>
        <authorList>
            <person name="Lai Q."/>
            <person name="Li C."/>
            <person name="Shao Z."/>
        </authorList>
    </citation>
    <scope>NUCLEOTIDE SEQUENCE [LARGE SCALE GENOMIC DNA]</scope>
    <source>
        <strain evidence="6 7">MK-B5</strain>
    </source>
</reference>
<proteinExistence type="predicted"/>
<evidence type="ECO:0000259" key="5">
    <source>
        <dbReference type="PROSITE" id="PS50850"/>
    </source>
</evidence>
<dbReference type="InterPro" id="IPR011701">
    <property type="entry name" value="MFS"/>
</dbReference>
<feature type="transmembrane region" description="Helical" evidence="4">
    <location>
        <begin position="165"/>
        <end position="184"/>
    </location>
</feature>
<feature type="transmembrane region" description="Helical" evidence="4">
    <location>
        <begin position="72"/>
        <end position="92"/>
    </location>
</feature>
<name>A0A423PQ73_9GAMM</name>
<evidence type="ECO:0000256" key="4">
    <source>
        <dbReference type="SAM" id="Phobius"/>
    </source>
</evidence>
<feature type="transmembrane region" description="Helical" evidence="4">
    <location>
        <begin position="33"/>
        <end position="60"/>
    </location>
</feature>
<dbReference type="PROSITE" id="PS50850">
    <property type="entry name" value="MFS"/>
    <property type="match status" value="1"/>
</dbReference>
<gene>
    <name evidence="6" type="ORF">SAOR_07695</name>
</gene>
<feature type="transmembrane region" description="Helical" evidence="4">
    <location>
        <begin position="98"/>
        <end position="115"/>
    </location>
</feature>
<accession>A0A423PQ73</accession>
<feature type="transmembrane region" description="Helical" evidence="4">
    <location>
        <begin position="356"/>
        <end position="373"/>
    </location>
</feature>
<dbReference type="GO" id="GO:0005886">
    <property type="term" value="C:plasma membrane"/>
    <property type="evidence" value="ECO:0007669"/>
    <property type="project" value="TreeGrafter"/>
</dbReference>
<dbReference type="AlphaFoldDB" id="A0A423PQ73"/>
<keyword evidence="1 4" id="KW-0812">Transmembrane</keyword>
<protein>
    <submittedName>
        <fullName evidence="6">MFS transporter</fullName>
    </submittedName>
</protein>
<dbReference type="RefSeq" id="WP_123630908.1">
    <property type="nucleotide sequence ID" value="NZ_AYKH01000012.1"/>
</dbReference>
<dbReference type="Gene3D" id="1.20.1250.20">
    <property type="entry name" value="MFS general substrate transporter like domains"/>
    <property type="match status" value="2"/>
</dbReference>
<dbReference type="InterPro" id="IPR020846">
    <property type="entry name" value="MFS_dom"/>
</dbReference>
<evidence type="ECO:0000256" key="3">
    <source>
        <dbReference type="ARBA" id="ARBA00023136"/>
    </source>
</evidence>
<comment type="caution">
    <text evidence="6">The sequence shown here is derived from an EMBL/GenBank/DDBJ whole genome shotgun (WGS) entry which is preliminary data.</text>
</comment>
<dbReference type="EMBL" id="AYKH01000012">
    <property type="protein sequence ID" value="ROO27708.1"/>
    <property type="molecule type" value="Genomic_DNA"/>
</dbReference>
<dbReference type="CDD" id="cd17478">
    <property type="entry name" value="MFS_FsR"/>
    <property type="match status" value="1"/>
</dbReference>
<dbReference type="InterPro" id="IPR036259">
    <property type="entry name" value="MFS_trans_sf"/>
</dbReference>
<feature type="transmembrane region" description="Helical" evidence="4">
    <location>
        <begin position="327"/>
        <end position="350"/>
    </location>
</feature>
<evidence type="ECO:0000256" key="2">
    <source>
        <dbReference type="ARBA" id="ARBA00022989"/>
    </source>
</evidence>
<evidence type="ECO:0000256" key="1">
    <source>
        <dbReference type="ARBA" id="ARBA00022692"/>
    </source>
</evidence>
<dbReference type="PANTHER" id="PTHR43129:SF1">
    <property type="entry name" value="FOSMIDOMYCIN RESISTANCE PROTEIN"/>
    <property type="match status" value="1"/>
</dbReference>
<feature type="transmembrane region" description="Helical" evidence="4">
    <location>
        <begin position="292"/>
        <end position="315"/>
    </location>
</feature>
<keyword evidence="3 4" id="KW-0472">Membrane</keyword>
<feature type="transmembrane region" description="Helical" evidence="4">
    <location>
        <begin position="237"/>
        <end position="258"/>
    </location>
</feature>
<dbReference type="Proteomes" id="UP000283993">
    <property type="component" value="Unassembled WGS sequence"/>
</dbReference>
<evidence type="ECO:0000313" key="6">
    <source>
        <dbReference type="EMBL" id="ROO27708.1"/>
    </source>
</evidence>